<proteinExistence type="inferred from homology"/>
<dbReference type="AlphaFoldDB" id="U9UBP6"/>
<gene>
    <name evidence="8" type="ORF">GLOIN_2v1877310</name>
</gene>
<organism evidence="8 9">
    <name type="scientific">Rhizophagus irregularis (strain DAOM 181602 / DAOM 197198 / MUCL 43194)</name>
    <name type="common">Arbuscular mycorrhizal fungus</name>
    <name type="synonym">Glomus intraradices</name>
    <dbReference type="NCBI Taxonomy" id="747089"/>
    <lineage>
        <taxon>Eukaryota</taxon>
        <taxon>Fungi</taxon>
        <taxon>Fungi incertae sedis</taxon>
        <taxon>Mucoromycota</taxon>
        <taxon>Glomeromycotina</taxon>
        <taxon>Glomeromycetes</taxon>
        <taxon>Glomerales</taxon>
        <taxon>Glomeraceae</taxon>
        <taxon>Rhizophagus</taxon>
    </lineage>
</organism>
<accession>U9UBP6</accession>
<comment type="caution">
    <text evidence="8">The sequence shown here is derived from an EMBL/GenBank/DDBJ whole genome shotgun (WGS) entry which is preliminary data.</text>
</comment>
<reference evidence="8 9" key="1">
    <citation type="journal article" date="2013" name="Proc. Natl. Acad. Sci. U.S.A.">
        <title>Genome of an arbuscular mycorrhizal fungus provides insight into the oldest plant symbiosis.</title>
        <authorList>
            <person name="Tisserant E."/>
            <person name="Malbreil M."/>
            <person name="Kuo A."/>
            <person name="Kohler A."/>
            <person name="Symeonidi A."/>
            <person name="Balestrini R."/>
            <person name="Charron P."/>
            <person name="Duensing N."/>
            <person name="Frei Dit Frey N."/>
            <person name="Gianinazzi-Pearson V."/>
            <person name="Gilbert L.B."/>
            <person name="Handa Y."/>
            <person name="Herr J.R."/>
            <person name="Hijri M."/>
            <person name="Koul R."/>
            <person name="Kawaguchi M."/>
            <person name="Krajinski F."/>
            <person name="Lammers P.J."/>
            <person name="Masclaux F.G."/>
            <person name="Murat C."/>
            <person name="Morin E."/>
            <person name="Ndikumana S."/>
            <person name="Pagni M."/>
            <person name="Petitpierre D."/>
            <person name="Requena N."/>
            <person name="Rosikiewicz P."/>
            <person name="Riley R."/>
            <person name="Saito K."/>
            <person name="San Clemente H."/>
            <person name="Shapiro H."/>
            <person name="van Tuinen D."/>
            <person name="Becard G."/>
            <person name="Bonfante P."/>
            <person name="Paszkowski U."/>
            <person name="Shachar-Hill Y.Y."/>
            <person name="Tuskan G.A."/>
            <person name="Young P.W."/>
            <person name="Sanders I.R."/>
            <person name="Henrissat B."/>
            <person name="Rensing S.A."/>
            <person name="Grigoriev I.V."/>
            <person name="Corradi N."/>
            <person name="Roux C."/>
            <person name="Martin F."/>
        </authorList>
    </citation>
    <scope>NUCLEOTIDE SEQUENCE [LARGE SCALE GENOMIC DNA]</scope>
    <source>
        <strain evidence="8 9">DAOM 197198</strain>
    </source>
</reference>
<dbReference type="InterPro" id="IPR025256">
    <property type="entry name" value="TM7S3/TM198-like_dom"/>
</dbReference>
<feature type="domain" description="TM7S3/TM198-like" evidence="7">
    <location>
        <begin position="115"/>
        <end position="302"/>
    </location>
</feature>
<dbReference type="PANTHER" id="PTHR31247">
    <property type="entry name" value="TRANSMEMBRANE PROTEIN 198 FAMILY MEMBER"/>
    <property type="match status" value="1"/>
</dbReference>
<dbReference type="eggNOG" id="ENOG502SCPB">
    <property type="taxonomic scope" value="Eukaryota"/>
</dbReference>
<evidence type="ECO:0000256" key="5">
    <source>
        <dbReference type="ARBA" id="ARBA00023136"/>
    </source>
</evidence>
<keyword evidence="4" id="KW-1133">Transmembrane helix</keyword>
<evidence type="ECO:0000256" key="2">
    <source>
        <dbReference type="ARBA" id="ARBA00006244"/>
    </source>
</evidence>
<sequence>MKFHYYSTTILIILTLISSIIINSANSNETNKHHKNHKNHKNKSKITNHMTPTPIITIQTAVLPTTTISSTSPSPTINTADIKAEYYASPSYNISYGVPAPILQTRNTWQKIVYGILFMIIGLIEVFYGYKLIRVTLLVMGFLFWSSTSVIILLIIDNSNETFRSALFYFAIWLGFGTLGGLLSYWCWHLGLILSSAYGGFAFIITILTLSHITLDILRYILITFFVLLPPLVVYRYEKHAINIATSIAGSYTFFYGIDEFANQGYKEMIQLARSDGALRFKPTIVIYIMITFTLLLAAFGIGFEHIFHEIPCNNSWCGDKHRREEKHSEDENNNVLVHQRMKNFFILLFSQKLSIIKINFLKLFLVFKRLFNFIRNNLLNFVNSLLFKIINLFKNIKLRLFNFFLNKRKEEAVVVNQV</sequence>
<dbReference type="EMBL" id="AUPC02000131">
    <property type="protein sequence ID" value="POG69714.1"/>
    <property type="molecule type" value="Genomic_DNA"/>
</dbReference>
<evidence type="ECO:0000313" key="8">
    <source>
        <dbReference type="EMBL" id="POG69714.1"/>
    </source>
</evidence>
<dbReference type="InterPro" id="IPR040236">
    <property type="entry name" value="TMEM198"/>
</dbReference>
<evidence type="ECO:0000256" key="3">
    <source>
        <dbReference type="ARBA" id="ARBA00022692"/>
    </source>
</evidence>
<dbReference type="GO" id="GO:0005886">
    <property type="term" value="C:plasma membrane"/>
    <property type="evidence" value="ECO:0007669"/>
    <property type="project" value="TreeGrafter"/>
</dbReference>
<comment type="subcellular location">
    <subcellularLocation>
        <location evidence="1">Membrane</location>
        <topology evidence="1">Multi-pass membrane protein</topology>
    </subcellularLocation>
</comment>
<evidence type="ECO:0000256" key="6">
    <source>
        <dbReference type="ARBA" id="ARBA00049737"/>
    </source>
</evidence>
<reference evidence="8 9" key="2">
    <citation type="journal article" date="2018" name="New Phytol.">
        <title>High intraspecific genome diversity in the model arbuscular mycorrhizal symbiont Rhizophagus irregularis.</title>
        <authorList>
            <person name="Chen E.C.H."/>
            <person name="Morin E."/>
            <person name="Beaudet D."/>
            <person name="Noel J."/>
            <person name="Yildirir G."/>
            <person name="Ndikumana S."/>
            <person name="Charron P."/>
            <person name="St-Onge C."/>
            <person name="Giorgi J."/>
            <person name="Kruger M."/>
            <person name="Marton T."/>
            <person name="Ropars J."/>
            <person name="Grigoriev I.V."/>
            <person name="Hainaut M."/>
            <person name="Henrissat B."/>
            <person name="Roux C."/>
            <person name="Martin F."/>
            <person name="Corradi N."/>
        </authorList>
    </citation>
    <scope>NUCLEOTIDE SEQUENCE [LARGE SCALE GENOMIC DNA]</scope>
    <source>
        <strain evidence="8 9">DAOM 197198</strain>
    </source>
</reference>
<dbReference type="PANTHER" id="PTHR31247:SF5">
    <property type="entry name" value="DUF4203 DOMAIN-CONTAINING PROTEIN"/>
    <property type="match status" value="1"/>
</dbReference>
<keyword evidence="9" id="KW-1185">Reference proteome</keyword>
<name>U9UBP6_RHIID</name>
<evidence type="ECO:0000256" key="4">
    <source>
        <dbReference type="ARBA" id="ARBA00022989"/>
    </source>
</evidence>
<dbReference type="VEuPathDB" id="FungiDB:RhiirFUN_020930"/>
<comment type="similarity">
    <text evidence="2">Belongs to the TMEM198 family.</text>
</comment>
<keyword evidence="3" id="KW-0812">Transmembrane</keyword>
<evidence type="ECO:0000256" key="1">
    <source>
        <dbReference type="ARBA" id="ARBA00004141"/>
    </source>
</evidence>
<dbReference type="Proteomes" id="UP000018888">
    <property type="component" value="Unassembled WGS sequence"/>
</dbReference>
<keyword evidence="5" id="KW-0472">Membrane</keyword>
<evidence type="ECO:0000313" key="9">
    <source>
        <dbReference type="Proteomes" id="UP000018888"/>
    </source>
</evidence>
<evidence type="ECO:0000259" key="7">
    <source>
        <dbReference type="Pfam" id="PF13886"/>
    </source>
</evidence>
<protein>
    <recommendedName>
        <fullName evidence="6">Transmembrane protein 198</fullName>
    </recommendedName>
</protein>
<dbReference type="HOGENOM" id="CLU_655771_0_0_1"/>
<dbReference type="Pfam" id="PF13886">
    <property type="entry name" value="TM7S3_TM198"/>
    <property type="match status" value="1"/>
</dbReference>